<dbReference type="InterPro" id="IPR011989">
    <property type="entry name" value="ARM-like"/>
</dbReference>
<dbReference type="PANTHER" id="PTHR15434">
    <property type="entry name" value="HEAT SHOCK FACTOR 2-BINDING PROTEIN"/>
    <property type="match status" value="1"/>
</dbReference>
<reference evidence="3" key="1">
    <citation type="submission" date="2024-04" db="EMBL/GenBank/DDBJ databases">
        <title>Salinicola lusitanus LLJ914,a marine bacterium isolated from the Okinawa Trough.</title>
        <authorList>
            <person name="Li J."/>
        </authorList>
    </citation>
    <scope>NUCLEOTIDE SEQUENCE [LARGE SCALE GENOMIC DNA]</scope>
</reference>
<evidence type="ECO:0008006" key="4">
    <source>
        <dbReference type="Google" id="ProtNLM"/>
    </source>
</evidence>
<keyword evidence="3" id="KW-1185">Reference proteome</keyword>
<dbReference type="Proteomes" id="UP001460270">
    <property type="component" value="Unassembled WGS sequence"/>
</dbReference>
<dbReference type="Gene3D" id="1.25.10.10">
    <property type="entry name" value="Leucine-rich Repeat Variant"/>
    <property type="match status" value="1"/>
</dbReference>
<accession>A0AAW0NHV8</accession>
<proteinExistence type="predicted"/>
<name>A0AAW0NHV8_9GOBI</name>
<dbReference type="SUPFAM" id="SSF48371">
    <property type="entry name" value="ARM repeat"/>
    <property type="match status" value="1"/>
</dbReference>
<dbReference type="GO" id="GO:0005829">
    <property type="term" value="C:cytosol"/>
    <property type="evidence" value="ECO:0007669"/>
    <property type="project" value="TreeGrafter"/>
</dbReference>
<comment type="caution">
    <text evidence="2">The sequence shown here is derived from an EMBL/GenBank/DDBJ whole genome shotgun (WGS) entry which is preliminary data.</text>
</comment>
<gene>
    <name evidence="2" type="ORF">WMY93_022729</name>
</gene>
<protein>
    <recommendedName>
        <fullName evidence="4">Heat shock transcription factor 2 binding protein</fullName>
    </recommendedName>
</protein>
<organism evidence="2 3">
    <name type="scientific">Mugilogobius chulae</name>
    <name type="common">yellowstripe goby</name>
    <dbReference type="NCBI Taxonomy" id="88201"/>
    <lineage>
        <taxon>Eukaryota</taxon>
        <taxon>Metazoa</taxon>
        <taxon>Chordata</taxon>
        <taxon>Craniata</taxon>
        <taxon>Vertebrata</taxon>
        <taxon>Euteleostomi</taxon>
        <taxon>Actinopterygii</taxon>
        <taxon>Neopterygii</taxon>
        <taxon>Teleostei</taxon>
        <taxon>Neoteleostei</taxon>
        <taxon>Acanthomorphata</taxon>
        <taxon>Gobiaria</taxon>
        <taxon>Gobiiformes</taxon>
        <taxon>Gobioidei</taxon>
        <taxon>Gobiidae</taxon>
        <taxon>Gobionellinae</taxon>
        <taxon>Mugilogobius</taxon>
    </lineage>
</organism>
<dbReference type="AlphaFoldDB" id="A0AAW0NHV8"/>
<dbReference type="EMBL" id="JBBPFD010000016">
    <property type="protein sequence ID" value="KAK7893577.1"/>
    <property type="molecule type" value="Genomic_DNA"/>
</dbReference>
<dbReference type="PANTHER" id="PTHR15434:SF2">
    <property type="entry name" value="HEAT SHOCK FACTOR 2-BINDING PROTEIN"/>
    <property type="match status" value="1"/>
</dbReference>
<evidence type="ECO:0000313" key="2">
    <source>
        <dbReference type="EMBL" id="KAK7893577.1"/>
    </source>
</evidence>
<dbReference type="InterPro" id="IPR016024">
    <property type="entry name" value="ARM-type_fold"/>
</dbReference>
<feature type="coiled-coil region" evidence="1">
    <location>
        <begin position="51"/>
        <end position="89"/>
    </location>
</feature>
<dbReference type="InterPro" id="IPR039584">
    <property type="entry name" value="HSF2BP"/>
</dbReference>
<sequence>MQCGKSVNNADKDGFVRVRKRELDKLTTEVMQLREFLPRVLNGELMEMLNKAKAAQSMSALKEQMAQEKERLQDECLHLESRLRASQGECQKERESLRAADAGRLLYRLGSACCCMLWACTAKEDNITLWLSDREKLQSFVSVATQTLESFVRSLDGDVKVQVENQDSEEHTFVLAIAGTIANIAAVTNGRDFLASHNHVLLDSLIRLLEMMKPGAFPRLKVLMLMALYNLSINVKGLKYMLKNPGLLSVALKLLDDRDWEVTLHALRLLQSLVLEDEALLVLGPAIMDPEVEVRVKKLTTSGTPCVREAAQQTLGDLQVAYKNQKCKTSKS</sequence>
<keyword evidence="1" id="KW-0175">Coiled coil</keyword>
<evidence type="ECO:0000313" key="3">
    <source>
        <dbReference type="Proteomes" id="UP001460270"/>
    </source>
</evidence>
<evidence type="ECO:0000256" key="1">
    <source>
        <dbReference type="SAM" id="Coils"/>
    </source>
</evidence>